<dbReference type="PANTHER" id="PTHR31527">
    <property type="entry name" value="RE64534P"/>
    <property type="match status" value="1"/>
</dbReference>
<reference evidence="3 4" key="1">
    <citation type="submission" date="2017-09" db="EMBL/GenBank/DDBJ databases">
        <title>Bacterial strain isolated from the female urinary microbiota.</title>
        <authorList>
            <person name="Thomas-White K."/>
            <person name="Kumar N."/>
            <person name="Forster S."/>
            <person name="Putonti C."/>
            <person name="Lawley T."/>
            <person name="Wolfe A.J."/>
        </authorList>
    </citation>
    <scope>NUCLEOTIDE SEQUENCE [LARGE SCALE GENOMIC DNA]</scope>
    <source>
        <strain evidence="3 4">UMB0908</strain>
    </source>
</reference>
<dbReference type="Pfam" id="PF09347">
    <property type="entry name" value="DUF1989"/>
    <property type="match status" value="1"/>
</dbReference>
<feature type="compositionally biased region" description="Low complexity" evidence="1">
    <location>
        <begin position="22"/>
        <end position="36"/>
    </location>
</feature>
<proteinExistence type="predicted"/>
<evidence type="ECO:0000259" key="2">
    <source>
        <dbReference type="Pfam" id="PF09347"/>
    </source>
</evidence>
<name>A0A2N6SYV3_9CORY</name>
<dbReference type="EMBL" id="PNHF01000013">
    <property type="protein sequence ID" value="PMC62244.1"/>
    <property type="molecule type" value="Genomic_DNA"/>
</dbReference>
<dbReference type="AlphaFoldDB" id="A0A2N6SYV3"/>
<dbReference type="NCBIfam" id="TIGR03425">
    <property type="entry name" value="urea_degr_2"/>
    <property type="match status" value="1"/>
</dbReference>
<dbReference type="RefSeq" id="WP_102212795.1">
    <property type="nucleotide sequence ID" value="NZ_PNHF01000013.1"/>
</dbReference>
<sequence>MTARIAIATEPTDNATGSSGPDTAAGTGDTAGALADARSRGGQLVDPMRFIPPTTDPALPDDLDPETVTWAENVPAGSYTTAVVARGSRIRLTNRDGAGCAHLMIWRADAPHERLSVADTMKVPWQAYLGVGHPLLSDQGRLLASIVADGTEGAADALCGATTRRANRIRYGGTGNDENMGRSQSPAPAARELLILAAAKNGLAAVDVPPSISFFHGVRVAPDGDLVSTGDAAAGAEVEFIAHVPLIVAVANTAHPLDERVPMATTTVSLHGWEDCAQLDAIAASIEERDPEYVRAWQNTESDLRMRNGSVSSR</sequence>
<evidence type="ECO:0000313" key="4">
    <source>
        <dbReference type="Proteomes" id="UP000235363"/>
    </source>
</evidence>
<evidence type="ECO:0000313" key="3">
    <source>
        <dbReference type="EMBL" id="PMC62244.1"/>
    </source>
</evidence>
<protein>
    <submittedName>
        <fullName evidence="3">Urea carboxylase</fullName>
    </submittedName>
</protein>
<feature type="region of interest" description="Disordered" evidence="1">
    <location>
        <begin position="1"/>
        <end position="39"/>
    </location>
</feature>
<comment type="caution">
    <text evidence="3">The sequence shown here is derived from an EMBL/GenBank/DDBJ whole genome shotgun (WGS) entry which is preliminary data.</text>
</comment>
<gene>
    <name evidence="3" type="ORF">CJ204_06600</name>
</gene>
<feature type="domain" description="DUF1989" evidence="2">
    <location>
        <begin position="73"/>
        <end position="247"/>
    </location>
</feature>
<accession>A0A2N6SYV3</accession>
<organism evidence="3 4">
    <name type="scientific">Corynebacterium xerosis</name>
    <dbReference type="NCBI Taxonomy" id="1725"/>
    <lineage>
        <taxon>Bacteria</taxon>
        <taxon>Bacillati</taxon>
        <taxon>Actinomycetota</taxon>
        <taxon>Actinomycetes</taxon>
        <taxon>Mycobacteriales</taxon>
        <taxon>Corynebacteriaceae</taxon>
        <taxon>Corynebacterium</taxon>
    </lineage>
</organism>
<dbReference type="InterPro" id="IPR017792">
    <property type="entry name" value="UAAP1"/>
</dbReference>
<evidence type="ECO:0000256" key="1">
    <source>
        <dbReference type="SAM" id="MobiDB-lite"/>
    </source>
</evidence>
<feature type="compositionally biased region" description="Polar residues" evidence="1">
    <location>
        <begin position="11"/>
        <end position="21"/>
    </location>
</feature>
<dbReference type="Proteomes" id="UP000235363">
    <property type="component" value="Unassembled WGS sequence"/>
</dbReference>
<dbReference type="PANTHER" id="PTHR31527:SF0">
    <property type="entry name" value="RE64534P"/>
    <property type="match status" value="1"/>
</dbReference>
<dbReference type="InterPro" id="IPR018959">
    <property type="entry name" value="DUF1989"/>
</dbReference>